<feature type="compositionally biased region" description="Low complexity" evidence="1">
    <location>
        <begin position="465"/>
        <end position="475"/>
    </location>
</feature>
<feature type="compositionally biased region" description="Acidic residues" evidence="1">
    <location>
        <begin position="628"/>
        <end position="645"/>
    </location>
</feature>
<feature type="compositionally biased region" description="Low complexity" evidence="1">
    <location>
        <begin position="190"/>
        <end position="221"/>
    </location>
</feature>
<name>W5JRU6_ANODA</name>
<dbReference type="InterPro" id="IPR036869">
    <property type="entry name" value="J_dom_sf"/>
</dbReference>
<gene>
    <name evidence="3" type="ORF">AND_002781</name>
</gene>
<dbReference type="SMART" id="SM00271">
    <property type="entry name" value="DnaJ"/>
    <property type="match status" value="1"/>
</dbReference>
<sequence>MSHNSNDDNFWAMNQQQPPQLQPPPPHLYPAAHAQQHPAVTLLPVSHALPPHLQQPPHHLPHHPHQHHHPQLLPQLPVPTGPAAGFYNSGGVPNSGRPSLGDAGFASANGNVFPHGHPPVEDEYTMTDSYGQLIKVVYQTQPPQGGLVRPQEDNIRDYNPPAATKQQYELFSNSSNLISAAPGFGFLFHHQQQQQQQQQPESSQQQQQQPTPLPQPSQLHQFTSIAQQSVTATPASSTLQDKENGNSNNTSSMLINQLVGNLAPTISGQYLPFGGNTSAAGPSTLLSEPLQRQQTPAASSMSVDPLDGNANPSPTKTTGGAKPIVNPVPPTISATANNGVAVSSSSSSSSTSSPSSNATNRTTSTIATTSTAAVYNQQNDDNSAKLDQNVNKKQRIVAEVKPMRMSYSDVLSKKPNAAGGATGATAGFTVGTGNNSVSAALSANATVNSGVGGATAAGAGGGSNGNKTSASNGSGPNSMSSKNVSKGEKRGEGKKANGNVAAERKLPSAGANNRSGDGTMKRNNGGPNPTGISAGGFPSVVEANGTGLSVKSVHDKMRKMDSKANSKREKGSRNGTASTEMSDGANKKGRSRRTEDTGSDVGDAGGVESAGSESANGVNDENIGLHEETEEDFDEDDSEEYDQESVSEQSEQQHHQQQQPSKSNAGQSQQQFVYNVKKTVGANDTHIEKIVNSQRGSAASVAHRKGGSRGATSTIYRGPGKQQQPDNRTGGKRSVRSRKNEKYAFAQKLLQKWFEYMVLIVRWLWSLVSDVVYLSIRLAWDYALAGYQYCWQHISTIRQDFRKNSSRPGAWLRGVWQAFDGRFEKESRWAFWRHCWRKKADAETGPTGRAGTHHHKDHGRLPSTADEAMSSLLNCKGKDAYSILGVSPDCSQEQIRKHYKKIAVLVHPDKNKQPGAEEAFKVLQRSFELIGEQETRKEYDQSLAEALNAEKAWSEINDLLTQLHTKISEAANTIRCSSCCLRHPRKPTGRAHFAARECSSCKVRHPAKEGDIWAETSCFGLRWKYLAMMEGNVYDITEWANCQKGALSHLQPNSHVVQYRIVLGSSSSGASSSQQHQQHSAGMQQDKESLGRSRKEPTVNEPNLDDFLNNIYAGQNQQAAGQAASGSRRRYRRN</sequence>
<protein>
    <recommendedName>
        <fullName evidence="2">J domain-containing protein</fullName>
    </recommendedName>
</protein>
<feature type="compositionally biased region" description="Basic residues" evidence="1">
    <location>
        <begin position="59"/>
        <end position="70"/>
    </location>
</feature>
<dbReference type="InterPro" id="IPR052317">
    <property type="entry name" value="Viral_replicn-host_int_reg"/>
</dbReference>
<dbReference type="Proteomes" id="UP000000673">
    <property type="component" value="Unassembled WGS sequence"/>
</dbReference>
<feature type="region of interest" description="Disordered" evidence="1">
    <location>
        <begin position="456"/>
        <end position="669"/>
    </location>
</feature>
<dbReference type="PROSITE" id="PS50076">
    <property type="entry name" value="DNAJ_2"/>
    <property type="match status" value="1"/>
</dbReference>
<keyword evidence="5" id="KW-1185">Reference proteome</keyword>
<dbReference type="InterPro" id="IPR001623">
    <property type="entry name" value="DnaJ_domain"/>
</dbReference>
<feature type="compositionally biased region" description="Low complexity" evidence="1">
    <location>
        <begin position="1112"/>
        <end position="1126"/>
    </location>
</feature>
<feature type="compositionally biased region" description="Polar residues" evidence="1">
    <location>
        <begin position="222"/>
        <end position="252"/>
    </location>
</feature>
<evidence type="ECO:0000313" key="3">
    <source>
        <dbReference type="EMBL" id="ETN65449.1"/>
    </source>
</evidence>
<feature type="compositionally biased region" description="Basic and acidic residues" evidence="1">
    <location>
        <begin position="485"/>
        <end position="495"/>
    </location>
</feature>
<dbReference type="VEuPathDB" id="VectorBase:ADAC002781"/>
<evidence type="ECO:0000259" key="2">
    <source>
        <dbReference type="PROSITE" id="PS50076"/>
    </source>
</evidence>
<feature type="compositionally biased region" description="Low complexity" evidence="1">
    <location>
        <begin position="1067"/>
        <end position="1084"/>
    </location>
</feature>
<feature type="compositionally biased region" description="Polar residues" evidence="1">
    <location>
        <begin position="281"/>
        <end position="302"/>
    </location>
</feature>
<dbReference type="Gene3D" id="1.10.287.110">
    <property type="entry name" value="DnaJ domain"/>
    <property type="match status" value="1"/>
</dbReference>
<feature type="region of interest" description="Disordered" evidence="1">
    <location>
        <begin position="1"/>
        <end position="31"/>
    </location>
</feature>
<dbReference type="VEuPathDB" id="VectorBase:ADAR2_002421"/>
<reference evidence="3" key="2">
    <citation type="submission" date="2010-05" db="EMBL/GenBank/DDBJ databases">
        <authorList>
            <person name="Almeida L.G."/>
            <person name="Nicolas M.F."/>
            <person name="Souza R.C."/>
            <person name="Vasconcelos A.T.R."/>
        </authorList>
    </citation>
    <scope>NUCLEOTIDE SEQUENCE</scope>
</reference>
<feature type="region of interest" description="Disordered" evidence="1">
    <location>
        <begin position="48"/>
        <end position="76"/>
    </location>
</feature>
<feature type="region of interest" description="Disordered" evidence="1">
    <location>
        <begin position="691"/>
        <end position="737"/>
    </location>
</feature>
<dbReference type="EnsemblMetazoa" id="ADAC002781-RA">
    <property type="protein sequence ID" value="ADAC002781-PA"/>
    <property type="gene ID" value="ADAC002781"/>
</dbReference>
<evidence type="ECO:0000313" key="4">
    <source>
        <dbReference type="EnsemblMetazoa" id="ADAC002781-PA"/>
    </source>
</evidence>
<feature type="region of interest" description="Disordered" evidence="1">
    <location>
        <begin position="842"/>
        <end position="863"/>
    </location>
</feature>
<dbReference type="Pfam" id="PF14901">
    <property type="entry name" value="Jiv90"/>
    <property type="match status" value="1"/>
</dbReference>
<dbReference type="HOGENOM" id="CLU_318906_0_0_1"/>
<feature type="domain" description="J" evidence="2">
    <location>
        <begin position="879"/>
        <end position="943"/>
    </location>
</feature>
<dbReference type="STRING" id="43151.W5JRU6"/>
<reference evidence="4" key="4">
    <citation type="submission" date="2015-06" db="UniProtKB">
        <authorList>
            <consortium name="EnsemblMetazoa"/>
        </authorList>
    </citation>
    <scope>IDENTIFICATION</scope>
</reference>
<evidence type="ECO:0000256" key="1">
    <source>
        <dbReference type="SAM" id="MobiDB-lite"/>
    </source>
</evidence>
<dbReference type="SUPFAM" id="SSF46565">
    <property type="entry name" value="Chaperone J-domain"/>
    <property type="match status" value="1"/>
</dbReference>
<feature type="region of interest" description="Disordered" evidence="1">
    <location>
        <begin position="281"/>
        <end position="364"/>
    </location>
</feature>
<feature type="compositionally biased region" description="Polar residues" evidence="1">
    <location>
        <begin position="1"/>
        <end position="14"/>
    </location>
</feature>
<dbReference type="EMBL" id="ADMH02000650">
    <property type="protein sequence ID" value="ETN65449.1"/>
    <property type="molecule type" value="Genomic_DNA"/>
</dbReference>
<feature type="compositionally biased region" description="Polar residues" evidence="1">
    <location>
        <begin position="510"/>
        <end position="531"/>
    </location>
</feature>
<dbReference type="Pfam" id="PF00226">
    <property type="entry name" value="DnaJ"/>
    <property type="match status" value="1"/>
</dbReference>
<feature type="region of interest" description="Disordered" evidence="1">
    <location>
        <begin position="1067"/>
        <end position="1134"/>
    </location>
</feature>
<dbReference type="PANTHER" id="PTHR44665:SF1">
    <property type="entry name" value="DNAJ HOMOLOG SUBFAMILY C MEMBER 14"/>
    <property type="match status" value="1"/>
</dbReference>
<feature type="compositionally biased region" description="Polar residues" evidence="1">
    <location>
        <begin position="710"/>
        <end position="727"/>
    </location>
</feature>
<dbReference type="eggNOG" id="KOG0720">
    <property type="taxonomic scope" value="Eukaryota"/>
</dbReference>
<feature type="compositionally biased region" description="Low complexity" evidence="1">
    <location>
        <begin position="333"/>
        <end position="364"/>
    </location>
</feature>
<dbReference type="FunCoup" id="W5JRU6">
    <property type="interactions" value="173"/>
</dbReference>
<accession>W5JRU6</accession>
<feature type="compositionally biased region" description="Low complexity" evidence="1">
    <location>
        <begin position="646"/>
        <end position="661"/>
    </location>
</feature>
<dbReference type="AlphaFoldDB" id="W5JRU6"/>
<evidence type="ECO:0000313" key="5">
    <source>
        <dbReference type="Proteomes" id="UP000000673"/>
    </source>
</evidence>
<feature type="compositionally biased region" description="Basic and acidic residues" evidence="1">
    <location>
        <begin position="1085"/>
        <end position="1098"/>
    </location>
</feature>
<reference evidence="3 5" key="1">
    <citation type="journal article" date="2010" name="BMC Genomics">
        <title>Combination of measures distinguishes pre-miRNAs from other stem-loops in the genome of the newly sequenced Anopheles darlingi.</title>
        <authorList>
            <person name="Mendes N.D."/>
            <person name="Freitas A.T."/>
            <person name="Vasconcelos A.T."/>
            <person name="Sagot M.F."/>
        </authorList>
    </citation>
    <scope>NUCLEOTIDE SEQUENCE</scope>
</reference>
<dbReference type="OMA" id="IRHSAKD"/>
<dbReference type="PANTHER" id="PTHR44665">
    <property type="entry name" value="DNAJ HOMOLOG SUBFAMILY C MEMBER 14"/>
    <property type="match status" value="1"/>
</dbReference>
<feature type="region of interest" description="Disordered" evidence="1">
    <location>
        <begin position="190"/>
        <end position="252"/>
    </location>
</feature>
<reference evidence="3" key="3">
    <citation type="journal article" date="2013" name="Nucleic Acids Res.">
        <title>The genome of Anopheles darlingi, the main neotropical malaria vector.</title>
        <authorList>
            <person name="Marinotti O."/>
            <person name="Cerqueira G.C."/>
            <person name="de Almeida L.G."/>
            <person name="Ferro M.I."/>
            <person name="Loreto E.L."/>
            <person name="Zaha A."/>
            <person name="Teixeira S.M."/>
            <person name="Wespiser A.R."/>
            <person name="Almeida E Silva A."/>
            <person name="Schlindwein A.D."/>
            <person name="Pacheco A.C."/>
            <person name="Silva A.L."/>
            <person name="Graveley B.R."/>
            <person name="Walenz B.P."/>
            <person name="Lima Bde A."/>
            <person name="Ribeiro C.A."/>
            <person name="Nunes-Silva C.G."/>
            <person name="de Carvalho C.R."/>
            <person name="Soares C.M."/>
            <person name="de Menezes C.B."/>
            <person name="Matiolli C."/>
            <person name="Caffrey D."/>
            <person name="Araujo D.A."/>
            <person name="de Oliveira D.M."/>
            <person name="Golenbock D."/>
            <person name="Grisard E.C."/>
            <person name="Fantinatti-Garboggini F."/>
            <person name="de Carvalho F.M."/>
            <person name="Barcellos F.G."/>
            <person name="Prosdocimi F."/>
            <person name="May G."/>
            <person name="Azevedo Junior G.M."/>
            <person name="Guimaraes G.M."/>
            <person name="Goldman G.H."/>
            <person name="Padilha I.Q."/>
            <person name="Batista Jda S."/>
            <person name="Ferro J.A."/>
            <person name="Ribeiro J.M."/>
            <person name="Fietto J.L."/>
            <person name="Dabbas K.M."/>
            <person name="Cerdeira L."/>
            <person name="Agnez-Lima L.F."/>
            <person name="Brocchi M."/>
            <person name="de Carvalho M.O."/>
            <person name="Teixeira Mde M."/>
            <person name="Diniz Maia Mde M."/>
            <person name="Goldman M.H."/>
            <person name="Cruz Schneider M.P."/>
            <person name="Felipe M.S."/>
            <person name="Hungria M."/>
            <person name="Nicolas M.F."/>
            <person name="Pereira M."/>
            <person name="Montes M.A."/>
            <person name="Cantao M.E."/>
            <person name="Vincentz M."/>
            <person name="Rafael M.S."/>
            <person name="Silverman N."/>
            <person name="Stoco P.H."/>
            <person name="Souza R.C."/>
            <person name="Vicentini R."/>
            <person name="Gazzinelli R.T."/>
            <person name="Neves Rde O."/>
            <person name="Silva R."/>
            <person name="Astolfi-Filho S."/>
            <person name="Maciel T.E."/>
            <person name="Urmenyi T.P."/>
            <person name="Tadei W.P."/>
            <person name="Camargo E.P."/>
            <person name="de Vasconcelos A.T."/>
        </authorList>
    </citation>
    <scope>NUCLEOTIDE SEQUENCE</scope>
</reference>
<dbReference type="CDD" id="cd06257">
    <property type="entry name" value="DnaJ"/>
    <property type="match status" value="1"/>
</dbReference>
<organism evidence="3">
    <name type="scientific">Anopheles darlingi</name>
    <name type="common">Mosquito</name>
    <dbReference type="NCBI Taxonomy" id="43151"/>
    <lineage>
        <taxon>Eukaryota</taxon>
        <taxon>Metazoa</taxon>
        <taxon>Ecdysozoa</taxon>
        <taxon>Arthropoda</taxon>
        <taxon>Hexapoda</taxon>
        <taxon>Insecta</taxon>
        <taxon>Pterygota</taxon>
        <taxon>Neoptera</taxon>
        <taxon>Endopterygota</taxon>
        <taxon>Diptera</taxon>
        <taxon>Nematocera</taxon>
        <taxon>Culicoidea</taxon>
        <taxon>Culicidae</taxon>
        <taxon>Anophelinae</taxon>
        <taxon>Anopheles</taxon>
    </lineage>
</organism>
<dbReference type="InterPro" id="IPR032843">
    <property type="entry name" value="Jiv"/>
</dbReference>
<dbReference type="PRINTS" id="PR00625">
    <property type="entry name" value="JDOMAIN"/>
</dbReference>
<feature type="compositionally biased region" description="Basic and acidic residues" evidence="1">
    <location>
        <begin position="552"/>
        <end position="572"/>
    </location>
</feature>
<proteinExistence type="predicted"/>